<dbReference type="SUPFAM" id="SSF52922">
    <property type="entry name" value="TK C-terminal domain-like"/>
    <property type="match status" value="1"/>
</dbReference>
<proteinExistence type="predicted"/>
<dbReference type="EMBL" id="BMDC01000001">
    <property type="protein sequence ID" value="GGH61737.1"/>
    <property type="molecule type" value="Genomic_DNA"/>
</dbReference>
<evidence type="ECO:0000259" key="4">
    <source>
        <dbReference type="SMART" id="SM00861"/>
    </source>
</evidence>
<dbReference type="Proteomes" id="UP000600171">
    <property type="component" value="Unassembled WGS sequence"/>
</dbReference>
<keyword evidence="3" id="KW-0786">Thiamine pyrophosphate</keyword>
<keyword evidence="2" id="KW-0560">Oxidoreductase</keyword>
<evidence type="ECO:0000256" key="2">
    <source>
        <dbReference type="ARBA" id="ARBA00023002"/>
    </source>
</evidence>
<dbReference type="FunFam" id="3.40.50.920:FF:000001">
    <property type="entry name" value="Pyruvate dehydrogenase E1 beta subunit"/>
    <property type="match status" value="1"/>
</dbReference>
<dbReference type="FunFam" id="3.40.50.970:FF:000001">
    <property type="entry name" value="Pyruvate dehydrogenase E1 beta subunit"/>
    <property type="match status" value="1"/>
</dbReference>
<comment type="cofactor">
    <cofactor evidence="1">
        <name>thiamine diphosphate</name>
        <dbReference type="ChEBI" id="CHEBI:58937"/>
    </cofactor>
</comment>
<name>A0A917ISV5_9MICC</name>
<dbReference type="AlphaFoldDB" id="A0A917ISV5"/>
<dbReference type="Gene3D" id="3.40.50.920">
    <property type="match status" value="1"/>
</dbReference>
<evidence type="ECO:0000256" key="3">
    <source>
        <dbReference type="ARBA" id="ARBA00023052"/>
    </source>
</evidence>
<evidence type="ECO:0000313" key="5">
    <source>
        <dbReference type="EMBL" id="GGH61737.1"/>
    </source>
</evidence>
<dbReference type="PANTHER" id="PTHR43257:SF2">
    <property type="entry name" value="PYRUVATE DEHYDROGENASE E1 COMPONENT SUBUNIT BETA"/>
    <property type="match status" value="1"/>
</dbReference>
<dbReference type="CDD" id="cd07036">
    <property type="entry name" value="TPP_PYR_E1-PDHc-beta_like"/>
    <property type="match status" value="1"/>
</dbReference>
<dbReference type="Pfam" id="PF02780">
    <property type="entry name" value="Transketolase_C"/>
    <property type="match status" value="1"/>
</dbReference>
<dbReference type="GO" id="GO:0000287">
    <property type="term" value="F:magnesium ion binding"/>
    <property type="evidence" value="ECO:0007669"/>
    <property type="project" value="UniProtKB-ARBA"/>
</dbReference>
<keyword evidence="6" id="KW-1185">Reference proteome</keyword>
<comment type="caution">
    <text evidence="5">The sequence shown here is derived from an EMBL/GenBank/DDBJ whole genome shotgun (WGS) entry which is preliminary data.</text>
</comment>
<dbReference type="Pfam" id="PF02779">
    <property type="entry name" value="Transket_pyr"/>
    <property type="match status" value="1"/>
</dbReference>
<dbReference type="InterPro" id="IPR029061">
    <property type="entry name" value="THDP-binding"/>
</dbReference>
<dbReference type="InterPro" id="IPR009014">
    <property type="entry name" value="Transketo_C/PFOR_II"/>
</dbReference>
<dbReference type="GO" id="GO:0016491">
    <property type="term" value="F:oxidoreductase activity"/>
    <property type="evidence" value="ECO:0007669"/>
    <property type="project" value="UniProtKB-KW"/>
</dbReference>
<evidence type="ECO:0000256" key="1">
    <source>
        <dbReference type="ARBA" id="ARBA00001964"/>
    </source>
</evidence>
<evidence type="ECO:0000313" key="6">
    <source>
        <dbReference type="Proteomes" id="UP000600171"/>
    </source>
</evidence>
<dbReference type="InterPro" id="IPR005475">
    <property type="entry name" value="Transketolase-like_Pyr-bd"/>
</dbReference>
<protein>
    <submittedName>
        <fullName evidence="5">2-oxoisovalerate dehydrogenase subunit beta</fullName>
    </submittedName>
</protein>
<organism evidence="5 6">
    <name type="scientific">Rothia aerolata</name>
    <dbReference type="NCBI Taxonomy" id="1812262"/>
    <lineage>
        <taxon>Bacteria</taxon>
        <taxon>Bacillati</taxon>
        <taxon>Actinomycetota</taxon>
        <taxon>Actinomycetes</taxon>
        <taxon>Micrococcales</taxon>
        <taxon>Micrococcaceae</taxon>
        <taxon>Rothia</taxon>
    </lineage>
</organism>
<dbReference type="SUPFAM" id="SSF52518">
    <property type="entry name" value="Thiamin diphosphate-binding fold (THDP-binding)"/>
    <property type="match status" value="1"/>
</dbReference>
<gene>
    <name evidence="5" type="ORF">GCM10007359_11220</name>
</gene>
<dbReference type="SMART" id="SM00861">
    <property type="entry name" value="Transket_pyr"/>
    <property type="match status" value="1"/>
</dbReference>
<sequence length="326" mass="35606">MTVEKLPLSKAITRALRYEMVSNPKVVVLGEDVGKLGGVFRVTDGLQAEFGPKRVMDSPLGEAGIIGTSIGMAMRGYRPVPEIQFDGFVFPSFNQITSQLSKIYSRTAGQYQVPVTIRLPYGGAVGSPEHHSDSPEAYFAHTPGLRVLTPSSAHDAYWMLRKSIEHPDPVIFLEPKRRYWAKGDVDFSDESYDPFKAAVLREGSDLTLVTYGPLVPVALAAAEAAVEDGHDLEVIDLRSISPMDTETVAASVEKTGRLVIAQEAPSFVSVGSELAAAIAERCFFSLEAPVLRVGGFHMPYPVPRAEKEYVPGIDRILEAVDRSFTY</sequence>
<dbReference type="InterPro" id="IPR033248">
    <property type="entry name" value="Transketolase_C"/>
</dbReference>
<accession>A0A917ISV5</accession>
<reference evidence="5 6" key="1">
    <citation type="journal article" date="2014" name="Int. J. Syst. Evol. Microbiol.">
        <title>Complete genome sequence of Corynebacterium casei LMG S-19264T (=DSM 44701T), isolated from a smear-ripened cheese.</title>
        <authorList>
            <consortium name="US DOE Joint Genome Institute (JGI-PGF)"/>
            <person name="Walter F."/>
            <person name="Albersmeier A."/>
            <person name="Kalinowski J."/>
            <person name="Ruckert C."/>
        </authorList>
    </citation>
    <scope>NUCLEOTIDE SEQUENCE [LARGE SCALE GENOMIC DNA]</scope>
    <source>
        <strain evidence="5 6">CCM 8669</strain>
    </source>
</reference>
<dbReference type="PANTHER" id="PTHR43257">
    <property type="entry name" value="PYRUVATE DEHYDROGENASE E1 COMPONENT BETA SUBUNIT"/>
    <property type="match status" value="1"/>
</dbReference>
<feature type="domain" description="Transketolase-like pyrimidine-binding" evidence="4">
    <location>
        <begin position="6"/>
        <end position="181"/>
    </location>
</feature>
<dbReference type="Gene3D" id="3.40.50.970">
    <property type="match status" value="1"/>
</dbReference>
<dbReference type="RefSeq" id="WP_188359292.1">
    <property type="nucleotide sequence ID" value="NZ_BMDC01000001.1"/>
</dbReference>